<protein>
    <recommendedName>
        <fullName evidence="3">Endonuclease/exonuclease/phosphatase domain-containing protein</fullName>
    </recommendedName>
</protein>
<dbReference type="AlphaFoldDB" id="A0A8J5ZG11"/>
<organism evidence="1 2">
    <name type="scientific">Gossypium anomalum</name>
    <dbReference type="NCBI Taxonomy" id="47600"/>
    <lineage>
        <taxon>Eukaryota</taxon>
        <taxon>Viridiplantae</taxon>
        <taxon>Streptophyta</taxon>
        <taxon>Embryophyta</taxon>
        <taxon>Tracheophyta</taxon>
        <taxon>Spermatophyta</taxon>
        <taxon>Magnoliopsida</taxon>
        <taxon>eudicotyledons</taxon>
        <taxon>Gunneridae</taxon>
        <taxon>Pentapetalae</taxon>
        <taxon>rosids</taxon>
        <taxon>malvids</taxon>
        <taxon>Malvales</taxon>
        <taxon>Malvaceae</taxon>
        <taxon>Malvoideae</taxon>
        <taxon>Gossypium</taxon>
    </lineage>
</organism>
<comment type="caution">
    <text evidence="1">The sequence shown here is derived from an EMBL/GenBank/DDBJ whole genome shotgun (WGS) entry which is preliminary data.</text>
</comment>
<dbReference type="EMBL" id="JAHUZN010000003">
    <property type="protein sequence ID" value="KAG8499276.1"/>
    <property type="molecule type" value="Genomic_DNA"/>
</dbReference>
<evidence type="ECO:0008006" key="3">
    <source>
        <dbReference type="Google" id="ProtNLM"/>
    </source>
</evidence>
<gene>
    <name evidence="1" type="ORF">CXB51_005790</name>
</gene>
<keyword evidence="2" id="KW-1185">Reference proteome</keyword>
<reference evidence="1 2" key="1">
    <citation type="journal article" date="2021" name="bioRxiv">
        <title>The Gossypium anomalum genome as a resource for cotton improvement and evolutionary analysis of hybrid incompatibility.</title>
        <authorList>
            <person name="Grover C.E."/>
            <person name="Yuan D."/>
            <person name="Arick M.A."/>
            <person name="Miller E.R."/>
            <person name="Hu G."/>
            <person name="Peterson D.G."/>
            <person name="Wendel J.F."/>
            <person name="Udall J.A."/>
        </authorList>
    </citation>
    <scope>NUCLEOTIDE SEQUENCE [LARGE SCALE GENOMIC DNA]</scope>
    <source>
        <strain evidence="1">JFW-Udall</strain>
        <tissue evidence="1">Leaf</tissue>
    </source>
</reference>
<evidence type="ECO:0000313" key="1">
    <source>
        <dbReference type="EMBL" id="KAG8499276.1"/>
    </source>
</evidence>
<accession>A0A8J5ZG11</accession>
<name>A0A8J5ZG11_9ROSI</name>
<dbReference type="Proteomes" id="UP000701853">
    <property type="component" value="Chromosome 3"/>
</dbReference>
<sequence length="198" mass="23432">MLQRVGASVKEEWVVGGDFNAMLNDVEKEGGRRIVNNREGDTLIKERLDQFLTSISIVEKYLFIASSVIRQLQSDRDTILLDLCGCKPRCHPHDNRLCFRYEECWAIERDVKRIINNAWSKDAGNYGNKLENVCESLGNWQRNKYWKMKKDIHRLEENINKIINSSNRGDSVKRLKESQSKLDYLYSREERYWAQRLR</sequence>
<proteinExistence type="predicted"/>
<evidence type="ECO:0000313" key="2">
    <source>
        <dbReference type="Proteomes" id="UP000701853"/>
    </source>
</evidence>
<dbReference type="OrthoDB" id="999675at2759"/>